<keyword evidence="6" id="KW-0805">Transcription regulation</keyword>
<feature type="domain" description="C2H2-type" evidence="11">
    <location>
        <begin position="41"/>
        <end position="68"/>
    </location>
</feature>
<evidence type="ECO:0000256" key="1">
    <source>
        <dbReference type="ARBA" id="ARBA00004123"/>
    </source>
</evidence>
<dbReference type="PANTHER" id="PTHR46179:SF13">
    <property type="entry name" value="C2H2-TYPE DOMAIN-CONTAINING PROTEIN"/>
    <property type="match status" value="1"/>
</dbReference>
<dbReference type="PANTHER" id="PTHR46179">
    <property type="entry name" value="ZINC FINGER PROTEIN"/>
    <property type="match status" value="1"/>
</dbReference>
<evidence type="ECO:0000313" key="13">
    <source>
        <dbReference type="Proteomes" id="UP000288805"/>
    </source>
</evidence>
<comment type="subcellular location">
    <subcellularLocation>
        <location evidence="1">Nucleus</location>
    </subcellularLocation>
</comment>
<keyword evidence="2" id="KW-0479">Metal-binding</keyword>
<evidence type="ECO:0000256" key="2">
    <source>
        <dbReference type="ARBA" id="ARBA00022723"/>
    </source>
</evidence>
<dbReference type="AlphaFoldDB" id="A0A438J7G3"/>
<sequence>MRNGVLGDKRRNGKRVRKKRIAENGGKRRKKRADIQDVRRYFCDYCGLCRSKKALIRAHMLSHHKEEMEGQKVHNNEEKEGEKSNACEECGASFKKPAYLKQHMQSHSLEVFVCYSQSSIVKHWIHRKNSKMREAAFSTLNGLVSGGDLLRSSIKRPQSRTTCFEFANPVRFAFQGNMKRHIKEFHDEESPLMMLVPNNMYALNLGVERCSNLLQSCRSMRILMATKLDSVEAVCLEPECLKHFTNEQCLKAHLQSCHQHIICEICGTKQLKKNIKSTSGHMSQYVPLRESNVTLRVVFTRFSTKSNLDQHVKAVHLKLRPFVCGIPGCGMRFPFKHVRDNHEKTGCHVYTHEEEVPTYRSTAAEEGDSAKSIRFYLCQGPEYLSWLLSDAEDQQ</sequence>
<reference evidence="12 13" key="1">
    <citation type="journal article" date="2018" name="PLoS Genet.">
        <title>Population sequencing reveals clonal diversity and ancestral inbreeding in the grapevine cultivar Chardonnay.</title>
        <authorList>
            <person name="Roach M.J."/>
            <person name="Johnson D.L."/>
            <person name="Bohlmann J."/>
            <person name="van Vuuren H.J."/>
            <person name="Jones S.J."/>
            <person name="Pretorius I.S."/>
            <person name="Schmidt S.A."/>
            <person name="Borneman A.R."/>
        </authorList>
    </citation>
    <scope>NUCLEOTIDE SEQUENCE [LARGE SCALE GENOMIC DNA]</scope>
    <source>
        <strain evidence="13">cv. Chardonnay</strain>
        <tissue evidence="12">Leaf</tissue>
    </source>
</reference>
<evidence type="ECO:0000256" key="9">
    <source>
        <dbReference type="PROSITE-ProRule" id="PRU00042"/>
    </source>
</evidence>
<feature type="domain" description="C2H2-type" evidence="11">
    <location>
        <begin position="85"/>
        <end position="112"/>
    </location>
</feature>
<protein>
    <submittedName>
        <fullName evidence="12">Transcription factor IIIA</fullName>
    </submittedName>
</protein>
<keyword evidence="4 9" id="KW-0863">Zinc-finger</keyword>
<dbReference type="SUPFAM" id="SSF57667">
    <property type="entry name" value="beta-beta-alpha zinc fingers"/>
    <property type="match status" value="2"/>
</dbReference>
<dbReference type="InterPro" id="IPR013087">
    <property type="entry name" value="Znf_C2H2_type"/>
</dbReference>
<evidence type="ECO:0000256" key="10">
    <source>
        <dbReference type="SAM" id="MobiDB-lite"/>
    </source>
</evidence>
<evidence type="ECO:0000256" key="8">
    <source>
        <dbReference type="ARBA" id="ARBA00023242"/>
    </source>
</evidence>
<accession>A0A438J7G3</accession>
<dbReference type="FunFam" id="3.30.160.60:FF:000100">
    <property type="entry name" value="Zinc finger 45-like"/>
    <property type="match status" value="1"/>
</dbReference>
<proteinExistence type="predicted"/>
<comment type="caution">
    <text evidence="12">The sequence shown here is derived from an EMBL/GenBank/DDBJ whole genome shotgun (WGS) entry which is preliminary data.</text>
</comment>
<dbReference type="GO" id="GO:0005634">
    <property type="term" value="C:nucleus"/>
    <property type="evidence" value="ECO:0007669"/>
    <property type="project" value="UniProtKB-SubCell"/>
</dbReference>
<dbReference type="Pfam" id="PF00096">
    <property type="entry name" value="zf-C2H2"/>
    <property type="match status" value="1"/>
</dbReference>
<keyword evidence="8" id="KW-0539">Nucleus</keyword>
<evidence type="ECO:0000256" key="4">
    <source>
        <dbReference type="ARBA" id="ARBA00022771"/>
    </source>
</evidence>
<dbReference type="InterPro" id="IPR036236">
    <property type="entry name" value="Znf_C2H2_sf"/>
</dbReference>
<dbReference type="Proteomes" id="UP000288805">
    <property type="component" value="Unassembled WGS sequence"/>
</dbReference>
<evidence type="ECO:0000256" key="3">
    <source>
        <dbReference type="ARBA" id="ARBA00022737"/>
    </source>
</evidence>
<feature type="region of interest" description="Disordered" evidence="10">
    <location>
        <begin position="1"/>
        <end position="30"/>
    </location>
</feature>
<keyword evidence="7" id="KW-0804">Transcription</keyword>
<gene>
    <name evidence="12" type="primary">TFIIIA_3</name>
    <name evidence="12" type="ORF">CK203_019313</name>
</gene>
<dbReference type="GO" id="GO:0008270">
    <property type="term" value="F:zinc ion binding"/>
    <property type="evidence" value="ECO:0007669"/>
    <property type="project" value="UniProtKB-KW"/>
</dbReference>
<dbReference type="InterPro" id="IPR051061">
    <property type="entry name" value="Zinc_finger_trans_reg"/>
</dbReference>
<evidence type="ECO:0000313" key="12">
    <source>
        <dbReference type="EMBL" id="RVX04902.1"/>
    </source>
</evidence>
<dbReference type="PROSITE" id="PS00028">
    <property type="entry name" value="ZINC_FINGER_C2H2_1"/>
    <property type="match status" value="3"/>
</dbReference>
<evidence type="ECO:0000256" key="6">
    <source>
        <dbReference type="ARBA" id="ARBA00023015"/>
    </source>
</evidence>
<keyword evidence="5" id="KW-0862">Zinc</keyword>
<dbReference type="EMBL" id="QGNW01000058">
    <property type="protein sequence ID" value="RVX04902.1"/>
    <property type="molecule type" value="Genomic_DNA"/>
</dbReference>
<dbReference type="PROSITE" id="PS50157">
    <property type="entry name" value="ZINC_FINGER_C2H2_2"/>
    <property type="match status" value="2"/>
</dbReference>
<dbReference type="SMART" id="SM00355">
    <property type="entry name" value="ZnF_C2H2"/>
    <property type="match status" value="4"/>
</dbReference>
<feature type="compositionally biased region" description="Basic residues" evidence="10">
    <location>
        <begin position="11"/>
        <end position="20"/>
    </location>
</feature>
<name>A0A438J7G3_VITVI</name>
<organism evidence="12 13">
    <name type="scientific">Vitis vinifera</name>
    <name type="common">Grape</name>
    <dbReference type="NCBI Taxonomy" id="29760"/>
    <lineage>
        <taxon>Eukaryota</taxon>
        <taxon>Viridiplantae</taxon>
        <taxon>Streptophyta</taxon>
        <taxon>Embryophyta</taxon>
        <taxon>Tracheophyta</taxon>
        <taxon>Spermatophyta</taxon>
        <taxon>Magnoliopsida</taxon>
        <taxon>eudicotyledons</taxon>
        <taxon>Gunneridae</taxon>
        <taxon>Pentapetalae</taxon>
        <taxon>rosids</taxon>
        <taxon>Vitales</taxon>
        <taxon>Vitaceae</taxon>
        <taxon>Viteae</taxon>
        <taxon>Vitis</taxon>
    </lineage>
</organism>
<dbReference type="Gene3D" id="3.30.160.60">
    <property type="entry name" value="Classic Zinc Finger"/>
    <property type="match status" value="2"/>
</dbReference>
<evidence type="ECO:0000256" key="7">
    <source>
        <dbReference type="ARBA" id="ARBA00023163"/>
    </source>
</evidence>
<evidence type="ECO:0000256" key="5">
    <source>
        <dbReference type="ARBA" id="ARBA00022833"/>
    </source>
</evidence>
<keyword evidence="3" id="KW-0677">Repeat</keyword>
<evidence type="ECO:0000259" key="11">
    <source>
        <dbReference type="PROSITE" id="PS50157"/>
    </source>
</evidence>